<name>A0A7J9BEG0_GOSGO</name>
<dbReference type="InterPro" id="IPR008979">
    <property type="entry name" value="Galactose-bd-like_sf"/>
</dbReference>
<dbReference type="EMBL" id="JABEZY010000002">
    <property type="protein sequence ID" value="MBA0734612.1"/>
    <property type="molecule type" value="Genomic_DNA"/>
</dbReference>
<dbReference type="InterPro" id="IPR051563">
    <property type="entry name" value="Glycosyl_Hydrolase_51"/>
</dbReference>
<dbReference type="SUPFAM" id="SSF49785">
    <property type="entry name" value="Galactose-binding domain-like"/>
    <property type="match status" value="1"/>
</dbReference>
<evidence type="ECO:0000313" key="1">
    <source>
        <dbReference type="EMBL" id="MBA0734612.1"/>
    </source>
</evidence>
<dbReference type="Proteomes" id="UP000593579">
    <property type="component" value="Unassembled WGS sequence"/>
</dbReference>
<dbReference type="OrthoDB" id="406864at2759"/>
<sequence>MPFELTLEVVREDLSVKKKLWRSKFIMNLPPIEILRRSMHSVVAIAQVTKENQFIFWRTVKGASKLCCRILFLELILIRLRNVQAMGYCKAPCVFLLCLFISFCLPRQLLADEVDKNLTAQLFIDASEQSSRPIPQTLFGIFFEEINHAGAGGLWAELVSNRGSKCVPFGRGLDIGGCVGDGFEAGGANIPSNIDPWSIIGDESSIIVSTDRSSCFERNKVALKMEVLCNSEDTHICPSGGVGIYNPGFWGMNIEQGKSYKIVFYVRSTGAIDISVSFTSSDGLQTLSSTNIKASASDVSNWTKMEVLLEAKETNHNSRLQLTTSKNGVVWFDQVSAMPLDTYK</sequence>
<proteinExistence type="predicted"/>
<dbReference type="GO" id="GO:0046556">
    <property type="term" value="F:alpha-L-arabinofuranosidase activity"/>
    <property type="evidence" value="ECO:0007669"/>
    <property type="project" value="TreeGrafter"/>
</dbReference>
<keyword evidence="2" id="KW-1185">Reference proteome</keyword>
<accession>A0A7J9BEG0</accession>
<dbReference type="PANTHER" id="PTHR31776">
    <property type="entry name" value="ALPHA-L-ARABINOFURANOSIDASE 1"/>
    <property type="match status" value="1"/>
</dbReference>
<dbReference type="AlphaFoldDB" id="A0A7J9BEG0"/>
<dbReference type="PANTHER" id="PTHR31776:SF0">
    <property type="entry name" value="ALPHA-L-ARABINOFURANOSIDASE 1"/>
    <property type="match status" value="1"/>
</dbReference>
<gene>
    <name evidence="1" type="ORF">Gogos_018512</name>
</gene>
<dbReference type="FunFam" id="2.60.120.260:FF:000063">
    <property type="entry name" value="Putative alpha-L-arabinofuranosidase family protein"/>
    <property type="match status" value="1"/>
</dbReference>
<organism evidence="1 2">
    <name type="scientific">Gossypium gossypioides</name>
    <name type="common">Mexican cotton</name>
    <name type="synonym">Selera gossypioides</name>
    <dbReference type="NCBI Taxonomy" id="34282"/>
    <lineage>
        <taxon>Eukaryota</taxon>
        <taxon>Viridiplantae</taxon>
        <taxon>Streptophyta</taxon>
        <taxon>Embryophyta</taxon>
        <taxon>Tracheophyta</taxon>
        <taxon>Spermatophyta</taxon>
        <taxon>Magnoliopsida</taxon>
        <taxon>eudicotyledons</taxon>
        <taxon>Gunneridae</taxon>
        <taxon>Pentapetalae</taxon>
        <taxon>rosids</taxon>
        <taxon>malvids</taxon>
        <taxon>Malvales</taxon>
        <taxon>Malvaceae</taxon>
        <taxon>Malvoideae</taxon>
        <taxon>Gossypium</taxon>
    </lineage>
</organism>
<protein>
    <recommendedName>
        <fullName evidence="3">CBM-cenC domain-containing protein</fullName>
    </recommendedName>
</protein>
<feature type="non-terminal residue" evidence="1">
    <location>
        <position position="344"/>
    </location>
</feature>
<evidence type="ECO:0008006" key="3">
    <source>
        <dbReference type="Google" id="ProtNLM"/>
    </source>
</evidence>
<comment type="caution">
    <text evidence="1">The sequence shown here is derived from an EMBL/GenBank/DDBJ whole genome shotgun (WGS) entry which is preliminary data.</text>
</comment>
<evidence type="ECO:0000313" key="2">
    <source>
        <dbReference type="Proteomes" id="UP000593579"/>
    </source>
</evidence>
<reference evidence="1 2" key="1">
    <citation type="journal article" date="2019" name="Genome Biol. Evol.">
        <title>Insights into the evolution of the New World diploid cottons (Gossypium, subgenus Houzingenia) based on genome sequencing.</title>
        <authorList>
            <person name="Grover C.E."/>
            <person name="Arick M.A. 2nd"/>
            <person name="Thrash A."/>
            <person name="Conover J.L."/>
            <person name="Sanders W.S."/>
            <person name="Peterson D.G."/>
            <person name="Frelichowski J.E."/>
            <person name="Scheffler J.A."/>
            <person name="Scheffler B.E."/>
            <person name="Wendel J.F."/>
        </authorList>
    </citation>
    <scope>NUCLEOTIDE SEQUENCE [LARGE SCALE GENOMIC DNA]</scope>
    <source>
        <strain evidence="1">5</strain>
        <tissue evidence="1">Leaf</tissue>
    </source>
</reference>
<dbReference type="Gene3D" id="2.60.120.260">
    <property type="entry name" value="Galactose-binding domain-like"/>
    <property type="match status" value="1"/>
</dbReference>